<feature type="signal peptide" evidence="1">
    <location>
        <begin position="1"/>
        <end position="22"/>
    </location>
</feature>
<evidence type="ECO:0008006" key="4">
    <source>
        <dbReference type="Google" id="ProtNLM"/>
    </source>
</evidence>
<name>A0A0R1UHC7_9LACO</name>
<dbReference type="PATRIC" id="fig|1423760.3.peg.1437"/>
<dbReference type="GeneID" id="82932968"/>
<dbReference type="EMBL" id="AZFK01000029">
    <property type="protein sequence ID" value="KRL90563.1"/>
    <property type="molecule type" value="Genomic_DNA"/>
</dbReference>
<accession>A0A0R1UHC7</accession>
<dbReference type="Pfam" id="PF16110">
    <property type="entry name" value="DUF4828"/>
    <property type="match status" value="1"/>
</dbReference>
<evidence type="ECO:0000313" key="3">
    <source>
        <dbReference type="Proteomes" id="UP000050816"/>
    </source>
</evidence>
<feature type="chain" id="PRO_5038390531" description="DUF4828 domain-containing protein" evidence="1">
    <location>
        <begin position="23"/>
        <end position="120"/>
    </location>
</feature>
<reference evidence="2 3" key="1">
    <citation type="journal article" date="2015" name="Genome Announc.">
        <title>Expanding the biotechnology potential of lactobacilli through comparative genomics of 213 strains and associated genera.</title>
        <authorList>
            <person name="Sun Z."/>
            <person name="Harris H.M."/>
            <person name="McCann A."/>
            <person name="Guo C."/>
            <person name="Argimon S."/>
            <person name="Zhang W."/>
            <person name="Yang X."/>
            <person name="Jeffery I.B."/>
            <person name="Cooney J.C."/>
            <person name="Kagawa T.F."/>
            <person name="Liu W."/>
            <person name="Song Y."/>
            <person name="Salvetti E."/>
            <person name="Wrobel A."/>
            <person name="Rasinkangas P."/>
            <person name="Parkhill J."/>
            <person name="Rea M.C."/>
            <person name="O'Sullivan O."/>
            <person name="Ritari J."/>
            <person name="Douillard F.P."/>
            <person name="Paul Ross R."/>
            <person name="Yang R."/>
            <person name="Briner A.E."/>
            <person name="Felis G.E."/>
            <person name="de Vos W.M."/>
            <person name="Barrangou R."/>
            <person name="Klaenhammer T.R."/>
            <person name="Caufield P.W."/>
            <person name="Cui Y."/>
            <person name="Zhang H."/>
            <person name="O'Toole P.W."/>
        </authorList>
    </citation>
    <scope>NUCLEOTIDE SEQUENCE [LARGE SCALE GENOMIC DNA]</scope>
    <source>
        <strain evidence="2 3">DSM 15946</strain>
    </source>
</reference>
<dbReference type="InterPro" id="IPR032254">
    <property type="entry name" value="DUF4828"/>
</dbReference>
<organism evidence="2 3">
    <name type="scientific">Limosilactobacillus ingluviei DSM 15946</name>
    <dbReference type="NCBI Taxonomy" id="1423760"/>
    <lineage>
        <taxon>Bacteria</taxon>
        <taxon>Bacillati</taxon>
        <taxon>Bacillota</taxon>
        <taxon>Bacilli</taxon>
        <taxon>Lactobacillales</taxon>
        <taxon>Lactobacillaceae</taxon>
        <taxon>Limosilactobacillus</taxon>
    </lineage>
</organism>
<proteinExistence type="predicted"/>
<keyword evidence="1" id="KW-0732">Signal</keyword>
<dbReference type="Proteomes" id="UP000050816">
    <property type="component" value="Unassembled WGS sequence"/>
</dbReference>
<comment type="caution">
    <text evidence="2">The sequence shown here is derived from an EMBL/GenBank/DDBJ whole genome shotgun (WGS) entry which is preliminary data.</text>
</comment>
<evidence type="ECO:0000256" key="1">
    <source>
        <dbReference type="SAM" id="SignalP"/>
    </source>
</evidence>
<gene>
    <name evidence="2" type="ORF">FC43_GL001369</name>
</gene>
<protein>
    <recommendedName>
        <fullName evidence="4">DUF4828 domain-containing protein</fullName>
    </recommendedName>
</protein>
<dbReference type="RefSeq" id="WP_040469657.1">
    <property type="nucleotide sequence ID" value="NZ_AZFK01000029.1"/>
</dbReference>
<dbReference type="AlphaFoldDB" id="A0A0R1UHC7"/>
<sequence>MRKKGLLLFGAGLLAGISSSFGLSHSKKAAPAVSLPLFYAGTWQYYDEERDRTHVISIGPDLKLTIDNHVIAANVEQINNEHLIYLDRLGYHITIQANESRPVALIDETDDEVYALKPLV</sequence>
<evidence type="ECO:0000313" key="2">
    <source>
        <dbReference type="EMBL" id="KRL90563.1"/>
    </source>
</evidence>